<feature type="region of interest" description="Disordered" evidence="1">
    <location>
        <begin position="1"/>
        <end position="68"/>
    </location>
</feature>
<dbReference type="Proteomes" id="UP000053097">
    <property type="component" value="Unassembled WGS sequence"/>
</dbReference>
<reference evidence="2 3" key="1">
    <citation type="journal article" date="2014" name="Curr. Biol.">
        <title>The genome of the clonal raider ant Cerapachys biroi.</title>
        <authorList>
            <person name="Oxley P.R."/>
            <person name="Ji L."/>
            <person name="Fetter-Pruneda I."/>
            <person name="McKenzie S.K."/>
            <person name="Li C."/>
            <person name="Hu H."/>
            <person name="Zhang G."/>
            <person name="Kronauer D.J."/>
        </authorList>
    </citation>
    <scope>NUCLEOTIDE SEQUENCE [LARGE SCALE GENOMIC DNA]</scope>
</reference>
<name>A0A026X1D8_OOCBI</name>
<gene>
    <name evidence="2" type="ORF">X777_04642</name>
</gene>
<evidence type="ECO:0000256" key="1">
    <source>
        <dbReference type="SAM" id="MobiDB-lite"/>
    </source>
</evidence>
<evidence type="ECO:0000313" key="2">
    <source>
        <dbReference type="EMBL" id="EZA61831.1"/>
    </source>
</evidence>
<proteinExistence type="predicted"/>
<sequence length="145" mass="15860">MNDRGDSGGSGEGKGRARKSGMKKAVYSSAEASDKFVHVGASAREMPTRMPEGSSRAPSGENIDSISFFPRGSLSTPPSLYSANDQVLDSQNHLSAATRARACRPSSAADGSEGMRVYSRRQYRDTLCLVTYYFKKFHLRNFSNY</sequence>
<protein>
    <submittedName>
        <fullName evidence="2">Uncharacterized protein</fullName>
    </submittedName>
</protein>
<evidence type="ECO:0000313" key="3">
    <source>
        <dbReference type="Proteomes" id="UP000053097"/>
    </source>
</evidence>
<accession>A0A026X1D8</accession>
<dbReference type="EMBL" id="KK107039">
    <property type="protein sequence ID" value="EZA61831.1"/>
    <property type="molecule type" value="Genomic_DNA"/>
</dbReference>
<keyword evidence="3" id="KW-1185">Reference proteome</keyword>
<organism evidence="2 3">
    <name type="scientific">Ooceraea biroi</name>
    <name type="common">Clonal raider ant</name>
    <name type="synonym">Cerapachys biroi</name>
    <dbReference type="NCBI Taxonomy" id="2015173"/>
    <lineage>
        <taxon>Eukaryota</taxon>
        <taxon>Metazoa</taxon>
        <taxon>Ecdysozoa</taxon>
        <taxon>Arthropoda</taxon>
        <taxon>Hexapoda</taxon>
        <taxon>Insecta</taxon>
        <taxon>Pterygota</taxon>
        <taxon>Neoptera</taxon>
        <taxon>Endopterygota</taxon>
        <taxon>Hymenoptera</taxon>
        <taxon>Apocrita</taxon>
        <taxon>Aculeata</taxon>
        <taxon>Formicoidea</taxon>
        <taxon>Formicidae</taxon>
        <taxon>Dorylinae</taxon>
        <taxon>Ooceraea</taxon>
    </lineage>
</organism>
<dbReference type="AlphaFoldDB" id="A0A026X1D8"/>